<evidence type="ECO:0000313" key="2">
    <source>
        <dbReference type="EMBL" id="RCV38533.1"/>
    </source>
</evidence>
<feature type="compositionally biased region" description="Low complexity" evidence="1">
    <location>
        <begin position="27"/>
        <end position="38"/>
    </location>
</feature>
<reference evidence="2" key="1">
    <citation type="journal article" date="2012" name="Nat. Biotechnol.">
        <title>Reference genome sequence of the model plant Setaria.</title>
        <authorList>
            <person name="Bennetzen J.L."/>
            <person name="Schmutz J."/>
            <person name="Wang H."/>
            <person name="Percifield R."/>
            <person name="Hawkins J."/>
            <person name="Pontaroli A.C."/>
            <person name="Estep M."/>
            <person name="Feng L."/>
            <person name="Vaughn J.N."/>
            <person name="Grimwood J."/>
            <person name="Jenkins J."/>
            <person name="Barry K."/>
            <person name="Lindquist E."/>
            <person name="Hellsten U."/>
            <person name="Deshpande S."/>
            <person name="Wang X."/>
            <person name="Wu X."/>
            <person name="Mitros T."/>
            <person name="Triplett J."/>
            <person name="Yang X."/>
            <person name="Ye C.Y."/>
            <person name="Mauro-Herrera M."/>
            <person name="Wang L."/>
            <person name="Li P."/>
            <person name="Sharma M."/>
            <person name="Sharma R."/>
            <person name="Ronald P.C."/>
            <person name="Panaud O."/>
            <person name="Kellogg E.A."/>
            <person name="Brutnell T.P."/>
            <person name="Doust A.N."/>
            <person name="Tuskan G.A."/>
            <person name="Rokhsar D."/>
            <person name="Devos K.M."/>
        </authorList>
    </citation>
    <scope>NUCLEOTIDE SEQUENCE [LARGE SCALE GENOMIC DNA]</scope>
    <source>
        <strain evidence="2">Yugu1</strain>
    </source>
</reference>
<organism evidence="2">
    <name type="scientific">Setaria italica</name>
    <name type="common">Foxtail millet</name>
    <name type="synonym">Panicum italicum</name>
    <dbReference type="NCBI Taxonomy" id="4555"/>
    <lineage>
        <taxon>Eukaryota</taxon>
        <taxon>Viridiplantae</taxon>
        <taxon>Streptophyta</taxon>
        <taxon>Embryophyta</taxon>
        <taxon>Tracheophyta</taxon>
        <taxon>Spermatophyta</taxon>
        <taxon>Magnoliopsida</taxon>
        <taxon>Liliopsida</taxon>
        <taxon>Poales</taxon>
        <taxon>Poaceae</taxon>
        <taxon>PACMAD clade</taxon>
        <taxon>Panicoideae</taxon>
        <taxon>Panicodae</taxon>
        <taxon>Paniceae</taxon>
        <taxon>Cenchrinae</taxon>
        <taxon>Setaria</taxon>
    </lineage>
</organism>
<proteinExistence type="predicted"/>
<feature type="compositionally biased region" description="Low complexity" evidence="1">
    <location>
        <begin position="9"/>
        <end position="18"/>
    </location>
</feature>
<dbReference type="EMBL" id="CM003535">
    <property type="protein sequence ID" value="RCV38533.1"/>
    <property type="molecule type" value="Genomic_DNA"/>
</dbReference>
<protein>
    <submittedName>
        <fullName evidence="2">Uncharacterized protein</fullName>
    </submittedName>
</protein>
<name>A0A368S858_SETIT</name>
<dbReference type="AlphaFoldDB" id="A0A368S858"/>
<reference evidence="2" key="2">
    <citation type="submission" date="2015-07" db="EMBL/GenBank/DDBJ databases">
        <authorList>
            <person name="Noorani M."/>
        </authorList>
    </citation>
    <scope>NUCLEOTIDE SEQUENCE</scope>
    <source>
        <strain evidence="2">Yugu1</strain>
    </source>
</reference>
<evidence type="ECO:0000256" key="1">
    <source>
        <dbReference type="SAM" id="MobiDB-lite"/>
    </source>
</evidence>
<sequence>MAHLPPPAIALAASHISPGPTRAAVTPSASSPLLPSGPQMRLPASAQSGRAPTAGRAPPDLIRARPGRAPPDLLPSLPGCHQTSPAPPSAPYLYPPQIHLVCHGLQRGAPGLLEEGGRPASAACHEEQSSRHGDAPHPVQQRCAAALAYRPPVRRPRPAGRISATTMGRISPPPHIEAKLLLVFLCPTLVRRCRCAAPLF</sequence>
<gene>
    <name evidence="2" type="ORF">SETIT_8G150600v2</name>
</gene>
<accession>A0A368S858</accession>
<feature type="region of interest" description="Disordered" evidence="1">
    <location>
        <begin position="1"/>
        <end position="89"/>
    </location>
</feature>